<dbReference type="GO" id="GO:0061630">
    <property type="term" value="F:ubiquitin protein ligase activity"/>
    <property type="evidence" value="ECO:0007669"/>
    <property type="project" value="UniProtKB-EC"/>
</dbReference>
<dbReference type="Proteomes" id="UP000230069">
    <property type="component" value="Unassembled WGS sequence"/>
</dbReference>
<evidence type="ECO:0000256" key="3">
    <source>
        <dbReference type="ARBA" id="ARBA00004906"/>
    </source>
</evidence>
<evidence type="ECO:0000313" key="17">
    <source>
        <dbReference type="Proteomes" id="UP000230069"/>
    </source>
</evidence>
<organism evidence="16 17">
    <name type="scientific">Aquilegia coerulea</name>
    <name type="common">Rocky mountain columbine</name>
    <dbReference type="NCBI Taxonomy" id="218851"/>
    <lineage>
        <taxon>Eukaryota</taxon>
        <taxon>Viridiplantae</taxon>
        <taxon>Streptophyta</taxon>
        <taxon>Embryophyta</taxon>
        <taxon>Tracheophyta</taxon>
        <taxon>Spermatophyta</taxon>
        <taxon>Magnoliopsida</taxon>
        <taxon>Ranunculales</taxon>
        <taxon>Ranunculaceae</taxon>
        <taxon>Thalictroideae</taxon>
        <taxon>Aquilegia</taxon>
    </lineage>
</organism>
<evidence type="ECO:0000259" key="14">
    <source>
        <dbReference type="PROSITE" id="PS50089"/>
    </source>
</evidence>
<evidence type="ECO:0000256" key="7">
    <source>
        <dbReference type="ARBA" id="ARBA00022723"/>
    </source>
</evidence>
<evidence type="ECO:0000256" key="11">
    <source>
        <dbReference type="ARBA" id="ARBA00022833"/>
    </source>
</evidence>
<sequence>YIRTAIRNGPECLLLRCPDALCDAAVGRDMVHLLVSDEEKEMYSRYIIRSQVEANSKVQPAFCFVTLSAMSISDVFDAWFDDEVGVRKTVGLMEKPTVQYPNGHALTCRKCFEIYPRSTMFCASCGHLFCTVCWLGYIHKSIHGGPNCLMLRCPEATCNAAVDQDMVDFIVSDEEKAMYNDYVLRSYIEDNRKGLAQMFMEHTLERYGNCVINYNDDILNLIAQALSDTPEGSIISGIDAAHEVIEPNDRGDQQKVYRRRLGGPIMWRMTFATPKYYLFFLSEHTLYDDKKIKTLPSKPQDGNLYLLEINWVAPLKEYFIAGHLTEQLKDDYVWVRQQGCKNKARVQVLYFMVEGSTFQRRVYGHEDYQNVLLVQYAHTKKNILGPQCDEMIRTVSKPSEERDVENQAFGSASSTEKDAFDRKRKVDEGGLIDDRRPEKYLKYADFDEMIHTVSKLSNDKDVKNQTFGSASSMEKDVFDRKRIA</sequence>
<dbReference type="EMBL" id="KZ305020">
    <property type="protein sequence ID" value="PIA60417.1"/>
    <property type="molecule type" value="Genomic_DNA"/>
</dbReference>
<feature type="non-terminal residue" evidence="16">
    <location>
        <position position="1"/>
    </location>
</feature>
<dbReference type="InterPro" id="IPR031127">
    <property type="entry name" value="E3_UB_ligase_RBR"/>
</dbReference>
<evidence type="ECO:0000256" key="5">
    <source>
        <dbReference type="ARBA" id="ARBA00012251"/>
    </source>
</evidence>
<keyword evidence="6" id="KW-0808">Transferase</keyword>
<dbReference type="PROSITE" id="PS51873">
    <property type="entry name" value="TRIAD"/>
    <property type="match status" value="1"/>
</dbReference>
<evidence type="ECO:0000259" key="15">
    <source>
        <dbReference type="PROSITE" id="PS51873"/>
    </source>
</evidence>
<keyword evidence="11" id="KW-0862">Zinc</keyword>
<keyword evidence="9 12" id="KW-0863">Zinc-finger</keyword>
<dbReference type="SUPFAM" id="SSF57850">
    <property type="entry name" value="RING/U-box"/>
    <property type="match status" value="1"/>
</dbReference>
<keyword evidence="8" id="KW-0677">Repeat</keyword>
<keyword evidence="10" id="KW-0833">Ubl conjugation pathway</keyword>
<feature type="domain" description="RING-type" evidence="15">
    <location>
        <begin position="104"/>
        <end position="198"/>
    </location>
</feature>
<evidence type="ECO:0000256" key="2">
    <source>
        <dbReference type="ARBA" id="ARBA00003976"/>
    </source>
</evidence>
<dbReference type="Gene3D" id="3.30.40.10">
    <property type="entry name" value="Zinc/RING finger domain, C3HC4 (zinc finger)"/>
    <property type="match status" value="1"/>
</dbReference>
<keyword evidence="7" id="KW-0479">Metal-binding</keyword>
<evidence type="ECO:0000256" key="8">
    <source>
        <dbReference type="ARBA" id="ARBA00022737"/>
    </source>
</evidence>
<reference evidence="16 17" key="1">
    <citation type="submission" date="2017-09" db="EMBL/GenBank/DDBJ databases">
        <title>WGS assembly of Aquilegia coerulea Goldsmith.</title>
        <authorList>
            <person name="Hodges S."/>
            <person name="Kramer E."/>
            <person name="Nordborg M."/>
            <person name="Tomkins J."/>
            <person name="Borevitz J."/>
            <person name="Derieg N."/>
            <person name="Yan J."/>
            <person name="Mihaltcheva S."/>
            <person name="Hayes R.D."/>
            <person name="Rokhsar D."/>
        </authorList>
    </citation>
    <scope>NUCLEOTIDE SEQUENCE [LARGE SCALE GENOMIC DNA]</scope>
    <source>
        <strain evidence="17">cv. Goldsmith</strain>
    </source>
</reference>
<feature type="compositionally biased region" description="Basic and acidic residues" evidence="13">
    <location>
        <begin position="473"/>
        <end position="484"/>
    </location>
</feature>
<evidence type="ECO:0000256" key="6">
    <source>
        <dbReference type="ARBA" id="ARBA00022679"/>
    </source>
</evidence>
<dbReference type="FunFam" id="3.30.40.10:FF:000019">
    <property type="entry name" value="RBR-type E3 ubiquitin transferase"/>
    <property type="match status" value="1"/>
</dbReference>
<evidence type="ECO:0000256" key="10">
    <source>
        <dbReference type="ARBA" id="ARBA00022786"/>
    </source>
</evidence>
<dbReference type="PROSITE" id="PS50089">
    <property type="entry name" value="ZF_RING_2"/>
    <property type="match status" value="1"/>
</dbReference>
<gene>
    <name evidence="16" type="ORF">AQUCO_00300132v1</name>
</gene>
<accession>A0A2G5EXN3</accession>
<dbReference type="InterPro" id="IPR001841">
    <property type="entry name" value="Znf_RING"/>
</dbReference>
<dbReference type="STRING" id="218851.A0A2G5EXN3"/>
<comment type="similarity">
    <text evidence="4">Belongs to the RBR family. Ariadne subfamily.</text>
</comment>
<protein>
    <recommendedName>
        <fullName evidence="5">RBR-type E3 ubiquitin transferase</fullName>
        <ecNumber evidence="5">2.3.2.31</ecNumber>
    </recommendedName>
</protein>
<dbReference type="InterPro" id="IPR013083">
    <property type="entry name" value="Znf_RING/FYVE/PHD"/>
</dbReference>
<dbReference type="InParanoid" id="A0A2G5EXN3"/>
<keyword evidence="17" id="KW-1185">Reference proteome</keyword>
<comment type="pathway">
    <text evidence="3">Protein modification; protein ubiquitination.</text>
</comment>
<comment type="catalytic activity">
    <reaction evidence="1">
        <text>[E2 ubiquitin-conjugating enzyme]-S-ubiquitinyl-L-cysteine + [acceptor protein]-L-lysine = [E2 ubiquitin-conjugating enzyme]-L-cysteine + [acceptor protein]-N(6)-ubiquitinyl-L-lysine.</text>
        <dbReference type="EC" id="2.3.2.31"/>
    </reaction>
</comment>
<evidence type="ECO:0000256" key="13">
    <source>
        <dbReference type="SAM" id="MobiDB-lite"/>
    </source>
</evidence>
<evidence type="ECO:0000256" key="12">
    <source>
        <dbReference type="PROSITE-ProRule" id="PRU00175"/>
    </source>
</evidence>
<dbReference type="EC" id="2.3.2.31" evidence="5"/>
<evidence type="ECO:0000256" key="4">
    <source>
        <dbReference type="ARBA" id="ARBA00005884"/>
    </source>
</evidence>
<dbReference type="AlphaFoldDB" id="A0A2G5EXN3"/>
<dbReference type="GO" id="GO:0016567">
    <property type="term" value="P:protein ubiquitination"/>
    <property type="evidence" value="ECO:0007669"/>
    <property type="project" value="InterPro"/>
</dbReference>
<feature type="region of interest" description="Disordered" evidence="13">
    <location>
        <begin position="462"/>
        <end position="484"/>
    </location>
</feature>
<comment type="function">
    <text evidence="2">Might act as an E3 ubiquitin-protein ligase, or as part of E3 complex, which accepts ubiquitin from specific E2 ubiquitin-conjugating enzymes and then transfers it to substrates.</text>
</comment>
<feature type="domain" description="RING-type" evidence="14">
    <location>
        <begin position="108"/>
        <end position="152"/>
    </location>
</feature>
<proteinExistence type="inferred from homology"/>
<dbReference type="InterPro" id="IPR044066">
    <property type="entry name" value="TRIAD_supradom"/>
</dbReference>
<dbReference type="OrthoDB" id="10009520at2759"/>
<dbReference type="GO" id="GO:0008270">
    <property type="term" value="F:zinc ion binding"/>
    <property type="evidence" value="ECO:0007669"/>
    <property type="project" value="UniProtKB-KW"/>
</dbReference>
<evidence type="ECO:0000313" key="16">
    <source>
        <dbReference type="EMBL" id="PIA60417.1"/>
    </source>
</evidence>
<dbReference type="PANTHER" id="PTHR11685">
    <property type="entry name" value="RBR FAMILY RING FINGER AND IBR DOMAIN-CONTAINING"/>
    <property type="match status" value="1"/>
</dbReference>
<evidence type="ECO:0000256" key="1">
    <source>
        <dbReference type="ARBA" id="ARBA00001798"/>
    </source>
</evidence>
<name>A0A2G5EXN3_AQUCA</name>
<evidence type="ECO:0000256" key="9">
    <source>
        <dbReference type="ARBA" id="ARBA00022771"/>
    </source>
</evidence>
<feature type="non-terminal residue" evidence="16">
    <location>
        <position position="484"/>
    </location>
</feature>